<keyword evidence="3" id="KW-0862">Zinc</keyword>
<dbReference type="AlphaFoldDB" id="A0A1Y1IAG5"/>
<reference evidence="7 8" key="1">
    <citation type="journal article" date="2014" name="Nat. Commun.">
        <title>Klebsormidium flaccidum genome reveals primary factors for plant terrestrial adaptation.</title>
        <authorList>
            <person name="Hori K."/>
            <person name="Maruyama F."/>
            <person name="Fujisawa T."/>
            <person name="Togashi T."/>
            <person name="Yamamoto N."/>
            <person name="Seo M."/>
            <person name="Sato S."/>
            <person name="Yamada T."/>
            <person name="Mori H."/>
            <person name="Tajima N."/>
            <person name="Moriyama T."/>
            <person name="Ikeuchi M."/>
            <person name="Watanabe M."/>
            <person name="Wada H."/>
            <person name="Kobayashi K."/>
            <person name="Saito M."/>
            <person name="Masuda T."/>
            <person name="Sasaki-Sekimoto Y."/>
            <person name="Mashiguchi K."/>
            <person name="Awai K."/>
            <person name="Shimojima M."/>
            <person name="Masuda S."/>
            <person name="Iwai M."/>
            <person name="Nobusawa T."/>
            <person name="Narise T."/>
            <person name="Kondo S."/>
            <person name="Saito H."/>
            <person name="Sato R."/>
            <person name="Murakawa M."/>
            <person name="Ihara Y."/>
            <person name="Oshima-Yamada Y."/>
            <person name="Ohtaka K."/>
            <person name="Satoh M."/>
            <person name="Sonobe K."/>
            <person name="Ishii M."/>
            <person name="Ohtani R."/>
            <person name="Kanamori-Sato M."/>
            <person name="Honoki R."/>
            <person name="Miyazaki D."/>
            <person name="Mochizuki H."/>
            <person name="Umetsu J."/>
            <person name="Higashi K."/>
            <person name="Shibata D."/>
            <person name="Kamiya Y."/>
            <person name="Sato N."/>
            <person name="Nakamura Y."/>
            <person name="Tabata S."/>
            <person name="Ida S."/>
            <person name="Kurokawa K."/>
            <person name="Ohta H."/>
        </authorList>
    </citation>
    <scope>NUCLEOTIDE SEQUENCE [LARGE SCALE GENOMIC DNA]</scope>
    <source>
        <strain evidence="7 8">NIES-2285</strain>
    </source>
</reference>
<dbReference type="EMBL" id="DF237220">
    <property type="protein sequence ID" value="GAQ86111.1"/>
    <property type="molecule type" value="Genomic_DNA"/>
</dbReference>
<dbReference type="PANTHER" id="PTHR45880:SF1">
    <property type="entry name" value="RNA-BINDING MOTIF PROTEIN, X-LINKED 2"/>
    <property type="match status" value="1"/>
</dbReference>
<dbReference type="InterPro" id="IPR000571">
    <property type="entry name" value="Znf_CCCH"/>
</dbReference>
<dbReference type="GO" id="GO:0003723">
    <property type="term" value="F:RNA binding"/>
    <property type="evidence" value="ECO:0007669"/>
    <property type="project" value="UniProtKB-UniRule"/>
</dbReference>
<evidence type="ECO:0000256" key="3">
    <source>
        <dbReference type="PROSITE-ProRule" id="PRU00723"/>
    </source>
</evidence>
<feature type="compositionally biased region" description="Basic and acidic residues" evidence="4">
    <location>
        <begin position="153"/>
        <end position="181"/>
    </location>
</feature>
<dbReference type="GO" id="GO:0008270">
    <property type="term" value="F:zinc ion binding"/>
    <property type="evidence" value="ECO:0007669"/>
    <property type="project" value="UniProtKB-KW"/>
</dbReference>
<dbReference type="InterPro" id="IPR051847">
    <property type="entry name" value="RNA_proc/Spliceosome_comp"/>
</dbReference>
<gene>
    <name evidence="7" type="ORF">KFL_002710060</name>
</gene>
<dbReference type="SMART" id="SM00356">
    <property type="entry name" value="ZnF_C3H1"/>
    <property type="match status" value="1"/>
</dbReference>
<feature type="domain" description="C3H1-type" evidence="6">
    <location>
        <begin position="130"/>
        <end position="157"/>
    </location>
</feature>
<evidence type="ECO:0000256" key="2">
    <source>
        <dbReference type="PROSITE-ProRule" id="PRU00176"/>
    </source>
</evidence>
<evidence type="ECO:0000259" key="6">
    <source>
        <dbReference type="PROSITE" id="PS50103"/>
    </source>
</evidence>
<feature type="compositionally biased region" description="Basic and acidic residues" evidence="4">
    <location>
        <begin position="250"/>
        <end position="287"/>
    </location>
</feature>
<feature type="domain" description="RRM" evidence="5">
    <location>
        <begin position="36"/>
        <end position="114"/>
    </location>
</feature>
<keyword evidence="8" id="KW-1185">Reference proteome</keyword>
<dbReference type="InterPro" id="IPR045844">
    <property type="entry name" value="RRM_Ist3-like"/>
</dbReference>
<evidence type="ECO:0000313" key="7">
    <source>
        <dbReference type="EMBL" id="GAQ86111.1"/>
    </source>
</evidence>
<feature type="compositionally biased region" description="Basic and acidic residues" evidence="4">
    <location>
        <begin position="347"/>
        <end position="423"/>
    </location>
</feature>
<dbReference type="InterPro" id="IPR035979">
    <property type="entry name" value="RBD_domain_sf"/>
</dbReference>
<evidence type="ECO:0000259" key="5">
    <source>
        <dbReference type="PROSITE" id="PS50102"/>
    </source>
</evidence>
<keyword evidence="1 2" id="KW-0694">RNA-binding</keyword>
<evidence type="ECO:0000313" key="8">
    <source>
        <dbReference type="Proteomes" id="UP000054558"/>
    </source>
</evidence>
<evidence type="ECO:0000256" key="4">
    <source>
        <dbReference type="SAM" id="MobiDB-lite"/>
    </source>
</evidence>
<dbReference type="OMA" id="FEAFEPR"/>
<dbReference type="SUPFAM" id="SSF54928">
    <property type="entry name" value="RNA-binding domain, RBD"/>
    <property type="match status" value="1"/>
</dbReference>
<feature type="region of interest" description="Disordered" evidence="4">
    <location>
        <begin position="153"/>
        <end position="423"/>
    </location>
</feature>
<dbReference type="GO" id="GO:0071011">
    <property type="term" value="C:precatalytic spliceosome"/>
    <property type="evidence" value="ECO:0000318"/>
    <property type="project" value="GO_Central"/>
</dbReference>
<dbReference type="PROSITE" id="PS50102">
    <property type="entry name" value="RRM"/>
    <property type="match status" value="1"/>
</dbReference>
<dbReference type="Gene3D" id="3.30.70.330">
    <property type="match status" value="1"/>
</dbReference>
<dbReference type="Gene3D" id="4.10.1000.10">
    <property type="entry name" value="Zinc finger, CCCH-type"/>
    <property type="match status" value="1"/>
</dbReference>
<dbReference type="Pfam" id="PF00642">
    <property type="entry name" value="zf-CCCH"/>
    <property type="match status" value="1"/>
</dbReference>
<dbReference type="PANTHER" id="PTHR45880">
    <property type="entry name" value="RNA-BINDING MOTIF PROTEIN, X-LINKED 2"/>
    <property type="match status" value="1"/>
</dbReference>
<dbReference type="InterPro" id="IPR012677">
    <property type="entry name" value="Nucleotide-bd_a/b_plait_sf"/>
</dbReference>
<dbReference type="GO" id="GO:0000398">
    <property type="term" value="P:mRNA splicing, via spliceosome"/>
    <property type="evidence" value="ECO:0000318"/>
    <property type="project" value="GO_Central"/>
</dbReference>
<feature type="compositionally biased region" description="Basic and acidic residues" evidence="4">
    <location>
        <begin position="310"/>
        <end position="340"/>
    </location>
</feature>
<name>A0A1Y1IAG5_KLENI</name>
<dbReference type="PROSITE" id="PS50103">
    <property type="entry name" value="ZF_C3H1"/>
    <property type="match status" value="1"/>
</dbReference>
<dbReference type="InterPro" id="IPR000504">
    <property type="entry name" value="RRM_dom"/>
</dbReference>
<keyword evidence="3" id="KW-0863">Zinc-finger</keyword>
<feature type="zinc finger region" description="C3H1-type" evidence="3">
    <location>
        <begin position="130"/>
        <end position="157"/>
    </location>
</feature>
<dbReference type="SMART" id="SM00360">
    <property type="entry name" value="RRM"/>
    <property type="match status" value="1"/>
</dbReference>
<dbReference type="CDD" id="cd12411">
    <property type="entry name" value="RRM_ist3_like"/>
    <property type="match status" value="1"/>
</dbReference>
<keyword evidence="3" id="KW-0479">Metal-binding</keyword>
<sequence length="423" mass="46963">MNPLTQIKNTQKISAQEVAAGLSDNASWHAKYKDSAYVFAGGLGYELTEGDLLAVFAQYGEIMDVNLVRDLDSGKSKGFAFLAYEDQRSTVLAVDNLNGARVAGRIVRVDHVANYKRKKEEDEDERNAAREERGVCYAFQRGECTRGSACRFSHDEQRNSKTWGPKEELESKSTWRSDKHPGNAPRAENGQTPGYGFRKDEAPPMKGSMGPPRAPPGGTPQEEAPRMRTGGGGAALPWEGGLFSMLADNVDVKRSRKEDKGQKDGEGHRHEKRRGDGAGGREDDRGRSPKRHRGDRERHAAEENTGAGPRGEEMNSARAGDRERGRQQTSKADREGDGRSQRQAGEGNRRGRDDRPSESTGVDHERSSGRDSTNRRYSRDSPDRERNGRSGHGKERRDYDRSHGEEGPGKGRKDVSESSRRNR</sequence>
<evidence type="ECO:0000256" key="1">
    <source>
        <dbReference type="ARBA" id="ARBA00022884"/>
    </source>
</evidence>
<dbReference type="Proteomes" id="UP000054558">
    <property type="component" value="Unassembled WGS sequence"/>
</dbReference>
<organism evidence="7 8">
    <name type="scientific">Klebsormidium nitens</name>
    <name type="common">Green alga</name>
    <name type="synonym">Ulothrix nitens</name>
    <dbReference type="NCBI Taxonomy" id="105231"/>
    <lineage>
        <taxon>Eukaryota</taxon>
        <taxon>Viridiplantae</taxon>
        <taxon>Streptophyta</taxon>
        <taxon>Klebsormidiophyceae</taxon>
        <taxon>Klebsormidiales</taxon>
        <taxon>Klebsormidiaceae</taxon>
        <taxon>Klebsormidium</taxon>
    </lineage>
</organism>
<dbReference type="GO" id="GO:0005686">
    <property type="term" value="C:U2 snRNP"/>
    <property type="evidence" value="ECO:0000318"/>
    <property type="project" value="GO_Central"/>
</dbReference>
<accession>A0A1Y1IAG5</accession>
<protein>
    <submittedName>
        <fullName evidence="7">Uncharacterized protein</fullName>
    </submittedName>
</protein>
<dbReference type="Pfam" id="PF00076">
    <property type="entry name" value="RRM_1"/>
    <property type="match status" value="1"/>
</dbReference>
<dbReference type="STRING" id="105231.A0A1Y1IAG5"/>
<dbReference type="OrthoDB" id="2573941at2759"/>
<proteinExistence type="predicted"/>